<dbReference type="KEGG" id="fbl:Fbal_1097"/>
<reference evidence="3 4" key="1">
    <citation type="journal article" date="2010" name="Stand. Genomic Sci.">
        <title>Complete genome sequence of Ferrimonas balearica type strain (PAT).</title>
        <authorList>
            <person name="Nolan M."/>
            <person name="Sikorski J."/>
            <person name="Davenport K."/>
            <person name="Lucas S."/>
            <person name="Glavina Del Rio T."/>
            <person name="Tice H."/>
            <person name="Cheng J."/>
            <person name="Goodwin L."/>
            <person name="Pitluck S."/>
            <person name="Liolios K."/>
            <person name="Ivanova N."/>
            <person name="Mavromatis K."/>
            <person name="Ovchinnikova G."/>
            <person name="Pati A."/>
            <person name="Chen A."/>
            <person name="Palaniappan K."/>
            <person name="Land M."/>
            <person name="Hauser L."/>
            <person name="Chang Y."/>
            <person name="Jeffries C."/>
            <person name="Tapia R."/>
            <person name="Brettin T."/>
            <person name="Detter J."/>
            <person name="Han C."/>
            <person name="Yasawong M."/>
            <person name="Rohde M."/>
            <person name="Tindall B."/>
            <person name="Goker M."/>
            <person name="Woyke T."/>
            <person name="Bristow J."/>
            <person name="Eisen J."/>
            <person name="Markowitz V."/>
            <person name="Hugenholtz P."/>
            <person name="Kyrpides N."/>
            <person name="Klenk H."/>
            <person name="Lapidus A."/>
        </authorList>
    </citation>
    <scope>NUCLEOTIDE SEQUENCE [LARGE SCALE GENOMIC DNA]</scope>
    <source>
        <strain evidence="4">DSM 9799 / CCM 4581 / KCTC 23876 / PAT</strain>
    </source>
</reference>
<dbReference type="EMBL" id="CP002209">
    <property type="protein sequence ID" value="ADN75306.1"/>
    <property type="molecule type" value="Genomic_DNA"/>
</dbReference>
<dbReference type="AlphaFoldDB" id="E1SVG0"/>
<feature type="binding site" evidence="2">
    <location>
        <position position="342"/>
    </location>
    <ligand>
        <name>FAD</name>
        <dbReference type="ChEBI" id="CHEBI:57692"/>
    </ligand>
</feature>
<dbReference type="GO" id="GO:0004497">
    <property type="term" value="F:monooxygenase activity"/>
    <property type="evidence" value="ECO:0007669"/>
    <property type="project" value="InterPro"/>
</dbReference>
<sequence>MQRQQVVILGGGSAGWMTAAMLARVLGSAVSLTLVESEQIGTVGVGEASIPPLALFNQALGIDEAEFMAATAATFKLGIQFEHWGQQGDRYLHAFGAIGRDLGLTPFHHLWLQQQPDEVADLWQYSLNAQAAEQHRFARLDRIDGTPLAGLTHAYHFDAGRYAAYLRQYAEQRGVVRIEGRVEQVEQAANGDIQALRLADGRRIEGQLFIDCSGLAARLIEQTLGSGFEDWSHWLPCDRAWAVPSANTDTLRPYTRAIAREAGWQWQIPLQHRTGNGLVFASRFLDEENARQQLLANLDSEPLAEPRLIRFRVGRRRQQWHRNCIAIGLSSGFLEPLESTSIHLIQSAIMRLVKLFPSAQGEMDALRDSFNRESQREFEQVRDFIILHYHLNQRGDAPLWRHTRTMALPESLAAKLALFGESGRLLRQQDELFTEVAWMQVMLGQGLVPKSVHPLAQSLSPAQLQEFLLNLRTIIGHTAGRLPSHQDFLARYCPMPNTP</sequence>
<feature type="binding site" evidence="2">
    <location>
        <position position="329"/>
    </location>
    <ligand>
        <name>FAD</name>
        <dbReference type="ChEBI" id="CHEBI:57692"/>
    </ligand>
</feature>
<dbReference type="InterPro" id="IPR036188">
    <property type="entry name" value="FAD/NAD-bd_sf"/>
</dbReference>
<protein>
    <submittedName>
        <fullName evidence="3">Tryptophan halogenase</fullName>
    </submittedName>
</protein>
<evidence type="ECO:0000256" key="2">
    <source>
        <dbReference type="PIRSR" id="PIRSR011396-2"/>
    </source>
</evidence>
<gene>
    <name evidence="3" type="ordered locus">Fbal_1097</name>
</gene>
<name>E1SVG0_FERBD</name>
<dbReference type="Pfam" id="PF04820">
    <property type="entry name" value="Trp_halogenase"/>
    <property type="match status" value="1"/>
</dbReference>
<feature type="binding site" evidence="2">
    <location>
        <position position="338"/>
    </location>
    <ligand>
        <name>L-tryptophan</name>
        <dbReference type="ChEBI" id="CHEBI:57912"/>
    </ligand>
</feature>
<evidence type="ECO:0000313" key="3">
    <source>
        <dbReference type="EMBL" id="ADN75306.1"/>
    </source>
</evidence>
<keyword evidence="2" id="KW-0274">FAD</keyword>
<dbReference type="InterPro" id="IPR050816">
    <property type="entry name" value="Flavin-dep_Halogenase_NPB"/>
</dbReference>
<dbReference type="Proteomes" id="UP000006683">
    <property type="component" value="Chromosome"/>
</dbReference>
<dbReference type="GO" id="GO:0000166">
    <property type="term" value="F:nucleotide binding"/>
    <property type="evidence" value="ECO:0007669"/>
    <property type="project" value="UniProtKB-KW"/>
</dbReference>
<evidence type="ECO:0000313" key="4">
    <source>
        <dbReference type="Proteomes" id="UP000006683"/>
    </source>
</evidence>
<feature type="active site" evidence="1">
    <location>
        <position position="76"/>
    </location>
</feature>
<dbReference type="InterPro" id="IPR033856">
    <property type="entry name" value="Trp_halogen"/>
</dbReference>
<dbReference type="eggNOG" id="COG0665">
    <property type="taxonomic scope" value="Bacteria"/>
</dbReference>
<organism evidence="3 4">
    <name type="scientific">Ferrimonas balearica (strain DSM 9799 / CCM 4581 / KCTC 23876 / PAT)</name>
    <dbReference type="NCBI Taxonomy" id="550540"/>
    <lineage>
        <taxon>Bacteria</taxon>
        <taxon>Pseudomonadati</taxon>
        <taxon>Pseudomonadota</taxon>
        <taxon>Gammaproteobacteria</taxon>
        <taxon>Alteromonadales</taxon>
        <taxon>Ferrimonadaceae</taxon>
        <taxon>Ferrimonas</taxon>
    </lineage>
</organism>
<dbReference type="SUPFAM" id="SSF51905">
    <property type="entry name" value="FAD/NAD(P)-binding domain"/>
    <property type="match status" value="1"/>
</dbReference>
<dbReference type="InterPro" id="IPR006905">
    <property type="entry name" value="Flavin_halogenase"/>
</dbReference>
<dbReference type="STRING" id="550540.Fbal_1097"/>
<dbReference type="OrthoDB" id="7178350at2"/>
<accession>E1SVG0</accession>
<feature type="binding site" evidence="2">
    <location>
        <position position="182"/>
    </location>
    <ligand>
        <name>FAD</name>
        <dbReference type="ChEBI" id="CHEBI:57692"/>
    </ligand>
</feature>
<proteinExistence type="predicted"/>
<keyword evidence="4" id="KW-1185">Reference proteome</keyword>
<feature type="binding site" evidence="2">
    <location>
        <position position="76"/>
    </location>
    <ligand>
        <name>7-chloro-L-tryptophan</name>
        <dbReference type="ChEBI" id="CHEBI:58713"/>
    </ligand>
</feature>
<feature type="binding site" evidence="2">
    <location>
        <begin position="11"/>
        <end position="14"/>
    </location>
    <ligand>
        <name>FAD</name>
        <dbReference type="ChEBI" id="CHEBI:57692"/>
    </ligand>
</feature>
<dbReference type="PIRSF" id="PIRSF011396">
    <property type="entry name" value="Trp_halogenase"/>
    <property type="match status" value="1"/>
</dbReference>
<keyword evidence="2" id="KW-0547">Nucleotide-binding</keyword>
<dbReference type="PANTHER" id="PTHR43747">
    <property type="entry name" value="FAD-BINDING PROTEIN"/>
    <property type="match status" value="1"/>
</dbReference>
<dbReference type="PANTHER" id="PTHR43747:SF4">
    <property type="entry name" value="FLAVIN-DEPENDENT TRYPTOPHAN HALOGENASE"/>
    <property type="match status" value="1"/>
</dbReference>
<dbReference type="GeneID" id="67181335"/>
<dbReference type="Gene3D" id="3.50.50.60">
    <property type="entry name" value="FAD/NAD(P)-binding domain"/>
    <property type="match status" value="1"/>
</dbReference>
<dbReference type="HOGENOM" id="CLU_022247_1_0_6"/>
<dbReference type="RefSeq" id="WP_013344612.1">
    <property type="nucleotide sequence ID" value="NC_014541.1"/>
</dbReference>
<keyword evidence="2" id="KW-0285">Flavoprotein</keyword>
<evidence type="ECO:0000256" key="1">
    <source>
        <dbReference type="PIRSR" id="PIRSR011396-1"/>
    </source>
</evidence>